<dbReference type="Proteomes" id="UP000237968">
    <property type="component" value="Unassembled WGS sequence"/>
</dbReference>
<dbReference type="InterPro" id="IPR011006">
    <property type="entry name" value="CheY-like_superfamily"/>
</dbReference>
<dbReference type="PROSITE" id="PS50110">
    <property type="entry name" value="RESPONSE_REGULATORY"/>
    <property type="match status" value="1"/>
</dbReference>
<dbReference type="InterPro" id="IPR036890">
    <property type="entry name" value="HATPase_C_sf"/>
</dbReference>
<dbReference type="SMART" id="SM00387">
    <property type="entry name" value="HATPase_c"/>
    <property type="match status" value="1"/>
</dbReference>
<gene>
    <name evidence="10" type="primary">kinE_1</name>
    <name evidence="10" type="ORF">ENSA5_01140</name>
</gene>
<dbReference type="InterPro" id="IPR001789">
    <property type="entry name" value="Sig_transdc_resp-reg_receiver"/>
</dbReference>
<dbReference type="InterPro" id="IPR035965">
    <property type="entry name" value="PAS-like_dom_sf"/>
</dbReference>
<evidence type="ECO:0000313" key="11">
    <source>
        <dbReference type="Proteomes" id="UP000237968"/>
    </source>
</evidence>
<dbReference type="PRINTS" id="PR00344">
    <property type="entry name" value="BCTRLSENSOR"/>
</dbReference>
<feature type="domain" description="Histidine kinase" evidence="7">
    <location>
        <begin position="296"/>
        <end position="509"/>
    </location>
</feature>
<dbReference type="Gene3D" id="3.30.450.20">
    <property type="entry name" value="PAS domain"/>
    <property type="match status" value="2"/>
</dbReference>
<keyword evidence="3 6" id="KW-0597">Phosphoprotein</keyword>
<dbReference type="NCBIfam" id="TIGR00229">
    <property type="entry name" value="sensory_box"/>
    <property type="match status" value="2"/>
</dbReference>
<dbReference type="EC" id="2.7.13.3" evidence="2"/>
<evidence type="ECO:0000259" key="8">
    <source>
        <dbReference type="PROSITE" id="PS50110"/>
    </source>
</evidence>
<keyword evidence="4 10" id="KW-0808">Transferase</keyword>
<feature type="modified residue" description="4-aspartylphosphate" evidence="6">
    <location>
        <position position="576"/>
    </location>
</feature>
<dbReference type="SUPFAM" id="SSF52172">
    <property type="entry name" value="CheY-like"/>
    <property type="match status" value="1"/>
</dbReference>
<dbReference type="PROSITE" id="PS50109">
    <property type="entry name" value="HIS_KIN"/>
    <property type="match status" value="1"/>
</dbReference>
<dbReference type="SMART" id="SM00388">
    <property type="entry name" value="HisKA"/>
    <property type="match status" value="1"/>
</dbReference>
<dbReference type="PANTHER" id="PTHR43047">
    <property type="entry name" value="TWO-COMPONENT HISTIDINE PROTEIN KINASE"/>
    <property type="match status" value="1"/>
</dbReference>
<dbReference type="SUPFAM" id="SSF47384">
    <property type="entry name" value="Homodimeric domain of signal transducing histidine kinase"/>
    <property type="match status" value="1"/>
</dbReference>
<dbReference type="AlphaFoldDB" id="A0A2S9YL57"/>
<dbReference type="GO" id="GO:0005886">
    <property type="term" value="C:plasma membrane"/>
    <property type="evidence" value="ECO:0007669"/>
    <property type="project" value="TreeGrafter"/>
</dbReference>
<evidence type="ECO:0000256" key="4">
    <source>
        <dbReference type="ARBA" id="ARBA00022679"/>
    </source>
</evidence>
<dbReference type="CDD" id="cd00130">
    <property type="entry name" value="PAS"/>
    <property type="match status" value="2"/>
</dbReference>
<protein>
    <recommendedName>
        <fullName evidence="2">histidine kinase</fullName>
        <ecNumber evidence="2">2.7.13.3</ecNumber>
    </recommendedName>
</protein>
<evidence type="ECO:0000256" key="3">
    <source>
        <dbReference type="ARBA" id="ARBA00022553"/>
    </source>
</evidence>
<dbReference type="GO" id="GO:0000155">
    <property type="term" value="F:phosphorelay sensor kinase activity"/>
    <property type="evidence" value="ECO:0007669"/>
    <property type="project" value="InterPro"/>
</dbReference>
<dbReference type="Gene3D" id="1.10.287.130">
    <property type="match status" value="1"/>
</dbReference>
<feature type="domain" description="PAS" evidence="9">
    <location>
        <begin position="20"/>
        <end position="64"/>
    </location>
</feature>
<evidence type="ECO:0000259" key="9">
    <source>
        <dbReference type="PROSITE" id="PS50112"/>
    </source>
</evidence>
<dbReference type="InterPro" id="IPR004358">
    <property type="entry name" value="Sig_transdc_His_kin-like_C"/>
</dbReference>
<reference evidence="10 11" key="1">
    <citation type="submission" date="2018-03" db="EMBL/GenBank/DDBJ databases">
        <title>Draft Genome Sequences of the Obligatory Marine Myxobacteria Enhygromyxa salina SWB005.</title>
        <authorList>
            <person name="Poehlein A."/>
            <person name="Moghaddam J.A."/>
            <person name="Harms H."/>
            <person name="Alanjari M."/>
            <person name="Koenig G.M."/>
            <person name="Daniel R."/>
            <person name="Schaeberle T.F."/>
        </authorList>
    </citation>
    <scope>NUCLEOTIDE SEQUENCE [LARGE SCALE GENOMIC DNA]</scope>
    <source>
        <strain evidence="10 11">SWB005</strain>
    </source>
</reference>
<proteinExistence type="predicted"/>
<dbReference type="InterPro" id="IPR000014">
    <property type="entry name" value="PAS"/>
</dbReference>
<dbReference type="SMART" id="SM00448">
    <property type="entry name" value="REC"/>
    <property type="match status" value="1"/>
</dbReference>
<dbReference type="Pfam" id="PF00072">
    <property type="entry name" value="Response_reg"/>
    <property type="match status" value="1"/>
</dbReference>
<keyword evidence="5 10" id="KW-0418">Kinase</keyword>
<dbReference type="RefSeq" id="WP_181197105.1">
    <property type="nucleotide sequence ID" value="NZ_PVNK01000005.1"/>
</dbReference>
<sequence>MVVDPREGQLEAATRDPALAVETWRGLFDALPEPIYVQDRAGRFLEVNRAAVEMHGYTREELIGAGPELLGAPGRVDVAATLEHVRKAFAGEPQVFAWWSRHKDGTEFPKEVTVTKGHYFGQDVALAIVRDLRARIDSEAAVVASEARYRAVFELASDGMLIADGDSGLILDANRRAAELFGGAREDLRDQALVELLAPTGEGAAARAAELAAAIADASTPTTLSKWSLRGAGGELRWVDLGFSPLESAGSGGRSRLLVSIHDYTEKKRSSEALRTLEQRERVAERLRALGELAAGVAHNFNNALTSILAHTQVLARSDELPDWAREDLLVIERVSRGAAVTVRRIQSFARTRDPDAVEPADLADVVANAVALTRPRWNPPGGAGKWELDWTPSEVRLPIVGNGAELCEVIVNLILNGLDAMPEGGTLSVSTGLEGDRVWVEVADTGQGIDASSQRRLFDPFFSTKGRQGLGLGLSVSHGIVGRHAGEISVISEPGQGSKFTVWLPLGEHLGESEVTQMDGARPSVILLVDDDPVVRRSLGQMLEQLGHEVVSAEHGKEALIRLDERRDIDLMITDLAMPVLDGAGLLKECSRRWPDLPRILMTGLVADAEPGLVEMTNLILSKPIDLAVLDRVLARLLPTMPIG</sequence>
<dbReference type="Pfam" id="PF13188">
    <property type="entry name" value="PAS_8"/>
    <property type="match status" value="2"/>
</dbReference>
<evidence type="ECO:0000313" key="10">
    <source>
        <dbReference type="EMBL" id="PRQ05794.1"/>
    </source>
</evidence>
<dbReference type="InterPro" id="IPR005467">
    <property type="entry name" value="His_kinase_dom"/>
</dbReference>
<dbReference type="Pfam" id="PF02518">
    <property type="entry name" value="HATPase_c"/>
    <property type="match status" value="1"/>
</dbReference>
<dbReference type="InterPro" id="IPR003661">
    <property type="entry name" value="HisK_dim/P_dom"/>
</dbReference>
<dbReference type="EMBL" id="PVNK01000005">
    <property type="protein sequence ID" value="PRQ05794.1"/>
    <property type="molecule type" value="Genomic_DNA"/>
</dbReference>
<dbReference type="PROSITE" id="PS50112">
    <property type="entry name" value="PAS"/>
    <property type="match status" value="2"/>
</dbReference>
<dbReference type="Gene3D" id="3.30.565.10">
    <property type="entry name" value="Histidine kinase-like ATPase, C-terminal domain"/>
    <property type="match status" value="1"/>
</dbReference>
<evidence type="ECO:0000256" key="6">
    <source>
        <dbReference type="PROSITE-ProRule" id="PRU00169"/>
    </source>
</evidence>
<evidence type="ECO:0000256" key="2">
    <source>
        <dbReference type="ARBA" id="ARBA00012438"/>
    </source>
</evidence>
<feature type="domain" description="PAS" evidence="9">
    <location>
        <begin position="145"/>
        <end position="218"/>
    </location>
</feature>
<name>A0A2S9YL57_9BACT</name>
<evidence type="ECO:0000259" key="7">
    <source>
        <dbReference type="PROSITE" id="PS50109"/>
    </source>
</evidence>
<evidence type="ECO:0000256" key="1">
    <source>
        <dbReference type="ARBA" id="ARBA00000085"/>
    </source>
</evidence>
<dbReference type="Gene3D" id="3.40.50.2300">
    <property type="match status" value="1"/>
</dbReference>
<feature type="domain" description="Response regulatory" evidence="8">
    <location>
        <begin position="526"/>
        <end position="639"/>
    </location>
</feature>
<comment type="caution">
    <text evidence="10">The sequence shown here is derived from an EMBL/GenBank/DDBJ whole genome shotgun (WGS) entry which is preliminary data.</text>
</comment>
<dbReference type="PANTHER" id="PTHR43047:SF72">
    <property type="entry name" value="OSMOSENSING HISTIDINE PROTEIN KINASE SLN1"/>
    <property type="match status" value="1"/>
</dbReference>
<dbReference type="CDD" id="cd00082">
    <property type="entry name" value="HisKA"/>
    <property type="match status" value="1"/>
</dbReference>
<dbReference type="SMART" id="SM00091">
    <property type="entry name" value="PAS"/>
    <property type="match status" value="2"/>
</dbReference>
<evidence type="ECO:0000256" key="5">
    <source>
        <dbReference type="ARBA" id="ARBA00022777"/>
    </source>
</evidence>
<dbReference type="SUPFAM" id="SSF55785">
    <property type="entry name" value="PYP-like sensor domain (PAS domain)"/>
    <property type="match status" value="2"/>
</dbReference>
<comment type="catalytic activity">
    <reaction evidence="1">
        <text>ATP + protein L-histidine = ADP + protein N-phospho-L-histidine.</text>
        <dbReference type="EC" id="2.7.13.3"/>
    </reaction>
</comment>
<accession>A0A2S9YL57</accession>
<organism evidence="10 11">
    <name type="scientific">Enhygromyxa salina</name>
    <dbReference type="NCBI Taxonomy" id="215803"/>
    <lineage>
        <taxon>Bacteria</taxon>
        <taxon>Pseudomonadati</taxon>
        <taxon>Myxococcota</taxon>
        <taxon>Polyangia</taxon>
        <taxon>Nannocystales</taxon>
        <taxon>Nannocystaceae</taxon>
        <taxon>Enhygromyxa</taxon>
    </lineage>
</organism>
<keyword evidence="11" id="KW-1185">Reference proteome</keyword>
<dbReference type="InterPro" id="IPR036097">
    <property type="entry name" value="HisK_dim/P_sf"/>
</dbReference>
<dbReference type="CDD" id="cd17546">
    <property type="entry name" value="REC_hyHK_CKI1_RcsC-like"/>
    <property type="match status" value="1"/>
</dbReference>
<dbReference type="SUPFAM" id="SSF55874">
    <property type="entry name" value="ATPase domain of HSP90 chaperone/DNA topoisomerase II/histidine kinase"/>
    <property type="match status" value="1"/>
</dbReference>
<dbReference type="GO" id="GO:0009927">
    <property type="term" value="F:histidine phosphotransfer kinase activity"/>
    <property type="evidence" value="ECO:0007669"/>
    <property type="project" value="TreeGrafter"/>
</dbReference>
<dbReference type="InterPro" id="IPR003594">
    <property type="entry name" value="HATPase_dom"/>
</dbReference>